<evidence type="ECO:0000313" key="3">
    <source>
        <dbReference type="Proteomes" id="UP000287033"/>
    </source>
</evidence>
<accession>A0A401RRU5</accession>
<feature type="non-terminal residue" evidence="2">
    <location>
        <position position="1"/>
    </location>
</feature>
<evidence type="ECO:0000313" key="2">
    <source>
        <dbReference type="EMBL" id="GCC20856.1"/>
    </source>
</evidence>
<comment type="caution">
    <text evidence="2">The sequence shown here is derived from an EMBL/GenBank/DDBJ whole genome shotgun (WGS) entry which is preliminary data.</text>
</comment>
<organism evidence="2 3">
    <name type="scientific">Chiloscyllium punctatum</name>
    <name type="common">Brownbanded bambooshark</name>
    <name type="synonym">Hemiscyllium punctatum</name>
    <dbReference type="NCBI Taxonomy" id="137246"/>
    <lineage>
        <taxon>Eukaryota</taxon>
        <taxon>Metazoa</taxon>
        <taxon>Chordata</taxon>
        <taxon>Craniata</taxon>
        <taxon>Vertebrata</taxon>
        <taxon>Chondrichthyes</taxon>
        <taxon>Elasmobranchii</taxon>
        <taxon>Galeomorphii</taxon>
        <taxon>Galeoidea</taxon>
        <taxon>Orectolobiformes</taxon>
        <taxon>Hemiscylliidae</taxon>
        <taxon>Chiloscyllium</taxon>
    </lineage>
</organism>
<dbReference type="OrthoDB" id="9962930at2759"/>
<keyword evidence="3" id="KW-1185">Reference proteome</keyword>
<dbReference type="Proteomes" id="UP000287033">
    <property type="component" value="Unassembled WGS sequence"/>
</dbReference>
<name>A0A401RRU5_CHIPU</name>
<feature type="compositionally biased region" description="Polar residues" evidence="1">
    <location>
        <begin position="38"/>
        <end position="53"/>
    </location>
</feature>
<reference evidence="2 3" key="1">
    <citation type="journal article" date="2018" name="Nat. Ecol. Evol.">
        <title>Shark genomes provide insights into elasmobranch evolution and the origin of vertebrates.</title>
        <authorList>
            <person name="Hara Y"/>
            <person name="Yamaguchi K"/>
            <person name="Onimaru K"/>
            <person name="Kadota M"/>
            <person name="Koyanagi M"/>
            <person name="Keeley SD"/>
            <person name="Tatsumi K"/>
            <person name="Tanaka K"/>
            <person name="Motone F"/>
            <person name="Kageyama Y"/>
            <person name="Nozu R"/>
            <person name="Adachi N"/>
            <person name="Nishimura O"/>
            <person name="Nakagawa R"/>
            <person name="Tanegashima C"/>
            <person name="Kiyatake I"/>
            <person name="Matsumoto R"/>
            <person name="Murakumo K"/>
            <person name="Nishida K"/>
            <person name="Terakita A"/>
            <person name="Kuratani S"/>
            <person name="Sato K"/>
            <person name="Hyodo S Kuraku.S."/>
        </authorList>
    </citation>
    <scope>NUCLEOTIDE SEQUENCE [LARGE SCALE GENOMIC DNA]</scope>
</reference>
<dbReference type="EMBL" id="BEZZ01001983">
    <property type="protein sequence ID" value="GCC20856.1"/>
    <property type="molecule type" value="Genomic_DNA"/>
</dbReference>
<protein>
    <submittedName>
        <fullName evidence="2">Uncharacterized protein</fullName>
    </submittedName>
</protein>
<feature type="region of interest" description="Disordered" evidence="1">
    <location>
        <begin position="17"/>
        <end position="88"/>
    </location>
</feature>
<sequence>IETVYGGVKLLCSIGTQTESKRHCKPTKQAVKEEPGVSSENKIQQQRLESQLTDSDEQSHKMEDRVQSSREDQRERLKSELTDSGRNL</sequence>
<dbReference type="AlphaFoldDB" id="A0A401RRU5"/>
<evidence type="ECO:0000256" key="1">
    <source>
        <dbReference type="SAM" id="MobiDB-lite"/>
    </source>
</evidence>
<feature type="compositionally biased region" description="Basic and acidic residues" evidence="1">
    <location>
        <begin position="57"/>
        <end position="88"/>
    </location>
</feature>
<proteinExistence type="predicted"/>
<gene>
    <name evidence="2" type="ORF">chiPu_0019424</name>
</gene>